<dbReference type="EMBL" id="QGNA01000001">
    <property type="protein sequence ID" value="PWS37845.1"/>
    <property type="molecule type" value="Genomic_DNA"/>
</dbReference>
<protein>
    <recommendedName>
        <fullName evidence="3">DUF29 domain-containing protein</fullName>
    </recommendedName>
</protein>
<gene>
    <name evidence="1" type="ORF">DFH01_00565</name>
</gene>
<sequence>MVGRFLWDGPVGLPILQPVMPDTATLYDTDWYAWTQDQAARLRELPPSQRPNGLDVEHLAEEVEDMGRSERKAAMSLMRNIATHLLKLEFHPDQQPRRHWQREVATWRADLELDFKASPSLRARREELFVDVWPQAWRVLNDSDGLDSPELLRCIAEAGVSAEVPYFDVDAQLLASGWYPPPRA</sequence>
<reference evidence="2" key="1">
    <citation type="submission" date="2018-05" db="EMBL/GenBank/DDBJ databases">
        <authorList>
            <person name="Du Z."/>
            <person name="Wang X."/>
        </authorList>
    </citation>
    <scope>NUCLEOTIDE SEQUENCE [LARGE SCALE GENOMIC DNA]</scope>
    <source>
        <strain evidence="2">CQN31</strain>
    </source>
</reference>
<dbReference type="Proteomes" id="UP000245765">
    <property type="component" value="Unassembled WGS sequence"/>
</dbReference>
<evidence type="ECO:0000313" key="1">
    <source>
        <dbReference type="EMBL" id="PWS37845.1"/>
    </source>
</evidence>
<proteinExistence type="predicted"/>
<dbReference type="AlphaFoldDB" id="A0A317FGC5"/>
<evidence type="ECO:0008006" key="3">
    <source>
        <dbReference type="Google" id="ProtNLM"/>
    </source>
</evidence>
<evidence type="ECO:0000313" key="2">
    <source>
        <dbReference type="Proteomes" id="UP000245765"/>
    </source>
</evidence>
<organism evidence="1 2">
    <name type="scientific">Falsiroseomonas bella</name>
    <dbReference type="NCBI Taxonomy" id="2184016"/>
    <lineage>
        <taxon>Bacteria</taxon>
        <taxon>Pseudomonadati</taxon>
        <taxon>Pseudomonadota</taxon>
        <taxon>Alphaproteobacteria</taxon>
        <taxon>Acetobacterales</taxon>
        <taxon>Roseomonadaceae</taxon>
        <taxon>Falsiroseomonas</taxon>
    </lineage>
</organism>
<comment type="caution">
    <text evidence="1">The sequence shown here is derived from an EMBL/GenBank/DDBJ whole genome shotgun (WGS) entry which is preliminary data.</text>
</comment>
<dbReference type="Gene3D" id="1.20.1220.20">
    <property type="entry name" value="Uncharcterised protein PF01724"/>
    <property type="match status" value="1"/>
</dbReference>
<accession>A0A317FGC5</accession>
<dbReference type="Pfam" id="PF01724">
    <property type="entry name" value="DUF29"/>
    <property type="match status" value="1"/>
</dbReference>
<name>A0A317FGC5_9PROT</name>
<dbReference type="InterPro" id="IPR002636">
    <property type="entry name" value="DUF29"/>
</dbReference>
<dbReference type="PANTHER" id="PTHR34235">
    <property type="entry name" value="SLR1203 PROTEIN-RELATED"/>
    <property type="match status" value="1"/>
</dbReference>
<keyword evidence="2" id="KW-1185">Reference proteome</keyword>